<dbReference type="Proteomes" id="UP000637628">
    <property type="component" value="Unassembled WGS sequence"/>
</dbReference>
<reference evidence="2 3" key="1">
    <citation type="submission" date="2021-01" db="EMBL/GenBank/DDBJ databases">
        <title>Whole genome shotgun sequence of Actinoplanes durhamensis NBRC 14914.</title>
        <authorList>
            <person name="Komaki H."/>
            <person name="Tamura T."/>
        </authorList>
    </citation>
    <scope>NUCLEOTIDE SEQUENCE [LARGE SCALE GENOMIC DNA]</scope>
    <source>
        <strain evidence="2 3">NBRC 14914</strain>
    </source>
</reference>
<feature type="transmembrane region" description="Helical" evidence="1">
    <location>
        <begin position="97"/>
        <end position="123"/>
    </location>
</feature>
<keyword evidence="1" id="KW-1133">Transmembrane helix</keyword>
<keyword evidence="1" id="KW-0472">Membrane</keyword>
<keyword evidence="1" id="KW-0812">Transmembrane</keyword>
<evidence type="ECO:0000313" key="2">
    <source>
        <dbReference type="EMBL" id="GIE01926.1"/>
    </source>
</evidence>
<feature type="transmembrane region" description="Helical" evidence="1">
    <location>
        <begin position="25"/>
        <end position="45"/>
    </location>
</feature>
<keyword evidence="3" id="KW-1185">Reference proteome</keyword>
<proteinExistence type="predicted"/>
<evidence type="ECO:0000313" key="3">
    <source>
        <dbReference type="Proteomes" id="UP000637628"/>
    </source>
</evidence>
<gene>
    <name evidence="2" type="ORF">Adu01nite_32760</name>
</gene>
<dbReference type="PANTHER" id="PTHR37305:SF1">
    <property type="entry name" value="MEMBRANE PROTEIN"/>
    <property type="match status" value="1"/>
</dbReference>
<feature type="transmembrane region" description="Helical" evidence="1">
    <location>
        <begin position="143"/>
        <end position="165"/>
    </location>
</feature>
<accession>A0ABQ3YWK4</accession>
<dbReference type="PANTHER" id="PTHR37305">
    <property type="entry name" value="INTEGRAL MEMBRANE PROTEIN-RELATED"/>
    <property type="match status" value="1"/>
</dbReference>
<organism evidence="2 3">
    <name type="scientific">Paractinoplanes durhamensis</name>
    <dbReference type="NCBI Taxonomy" id="113563"/>
    <lineage>
        <taxon>Bacteria</taxon>
        <taxon>Bacillati</taxon>
        <taxon>Actinomycetota</taxon>
        <taxon>Actinomycetes</taxon>
        <taxon>Micromonosporales</taxon>
        <taxon>Micromonosporaceae</taxon>
        <taxon>Paractinoplanes</taxon>
    </lineage>
</organism>
<feature type="transmembrane region" description="Helical" evidence="1">
    <location>
        <begin position="230"/>
        <end position="253"/>
    </location>
</feature>
<feature type="transmembrane region" description="Helical" evidence="1">
    <location>
        <begin position="57"/>
        <end position="76"/>
    </location>
</feature>
<protein>
    <submittedName>
        <fullName evidence="2">ABC transporter permease</fullName>
    </submittedName>
</protein>
<feature type="transmembrane region" description="Helical" evidence="1">
    <location>
        <begin position="172"/>
        <end position="193"/>
    </location>
</feature>
<comment type="caution">
    <text evidence="2">The sequence shown here is derived from an EMBL/GenBank/DDBJ whole genome shotgun (WGS) entry which is preliminary data.</text>
</comment>
<evidence type="ECO:0000256" key="1">
    <source>
        <dbReference type="SAM" id="Phobius"/>
    </source>
</evidence>
<name>A0ABQ3YWK4_9ACTN</name>
<dbReference type="EMBL" id="BOML01000027">
    <property type="protein sequence ID" value="GIE01926.1"/>
    <property type="molecule type" value="Genomic_DNA"/>
</dbReference>
<sequence>MTARYGLAQVARMEWIKLRSLRSTWWTLILTAAGTVGIGVAVGLNTPNSGGDITNNALAGVVPGLLLTGVLGVLTMTGEYSSGTIRATLATAPRRPLVLVAKAAVFGAVTLVVGEAAAFIAFFAVGATLRAGVTAPTLGQPGVLRAVAVTGAGFCLIGLLGLGLGAIVRHSAAAVGVLVAGVYVAAQFIGIMAHGVASYMPILIVANSLSTTMPVTCGTDAASCPDFLSAWAGLGVLSLYAVIALTLGGWLLARRDT</sequence>
<dbReference type="RefSeq" id="WP_203727694.1">
    <property type="nucleotide sequence ID" value="NZ_BAAATX010000005.1"/>
</dbReference>